<dbReference type="NCBIfam" id="TIGR00756">
    <property type="entry name" value="PPR"/>
    <property type="match status" value="7"/>
</dbReference>
<dbReference type="InterPro" id="IPR002885">
    <property type="entry name" value="PPR_rpt"/>
</dbReference>
<evidence type="ECO:0008006" key="5">
    <source>
        <dbReference type="Google" id="ProtNLM"/>
    </source>
</evidence>
<feature type="repeat" description="PPR" evidence="2">
    <location>
        <begin position="343"/>
        <end position="377"/>
    </location>
</feature>
<proteinExistence type="predicted"/>
<accession>A0AAW1I1N5</accession>
<dbReference type="FunFam" id="1.25.40.10:FF:000470">
    <property type="entry name" value="Pentatricopeptide repeat-containing protein At5g66520"/>
    <property type="match status" value="1"/>
</dbReference>
<dbReference type="InterPro" id="IPR046960">
    <property type="entry name" value="PPR_At4g14850-like_plant"/>
</dbReference>
<keyword evidence="1" id="KW-0677">Repeat</keyword>
<feature type="repeat" description="PPR" evidence="2">
    <location>
        <begin position="210"/>
        <end position="240"/>
    </location>
</feature>
<protein>
    <recommendedName>
        <fullName evidence="5">Pentatricopeptide repeat-containing protein</fullName>
    </recommendedName>
</protein>
<dbReference type="GO" id="GO:0003723">
    <property type="term" value="F:RNA binding"/>
    <property type="evidence" value="ECO:0007669"/>
    <property type="project" value="InterPro"/>
</dbReference>
<organism evidence="3 4">
    <name type="scientific">Saponaria officinalis</name>
    <name type="common">Common soapwort</name>
    <name type="synonym">Lychnis saponaria</name>
    <dbReference type="NCBI Taxonomy" id="3572"/>
    <lineage>
        <taxon>Eukaryota</taxon>
        <taxon>Viridiplantae</taxon>
        <taxon>Streptophyta</taxon>
        <taxon>Embryophyta</taxon>
        <taxon>Tracheophyta</taxon>
        <taxon>Spermatophyta</taxon>
        <taxon>Magnoliopsida</taxon>
        <taxon>eudicotyledons</taxon>
        <taxon>Gunneridae</taxon>
        <taxon>Pentapetalae</taxon>
        <taxon>Caryophyllales</taxon>
        <taxon>Caryophyllaceae</taxon>
        <taxon>Caryophylleae</taxon>
        <taxon>Saponaria</taxon>
    </lineage>
</organism>
<dbReference type="InterPro" id="IPR011990">
    <property type="entry name" value="TPR-like_helical_dom_sf"/>
</dbReference>
<dbReference type="PANTHER" id="PTHR47926:SF391">
    <property type="entry name" value="TETRATRICOPEPTIDE-LIKE HELICAL DOMAIN SUPERFAMILY"/>
    <property type="match status" value="1"/>
</dbReference>
<dbReference type="SUPFAM" id="SSF81901">
    <property type="entry name" value="HCP-like"/>
    <property type="match status" value="1"/>
</dbReference>
<name>A0AAW1I1N5_SAPOF</name>
<dbReference type="FunFam" id="1.25.40.10:FF:000090">
    <property type="entry name" value="Pentatricopeptide repeat-containing protein, chloroplastic"/>
    <property type="match status" value="1"/>
</dbReference>
<dbReference type="Pfam" id="PF01535">
    <property type="entry name" value="PPR"/>
    <property type="match status" value="3"/>
</dbReference>
<gene>
    <name evidence="3" type="ORF">RND81_10G067600</name>
</gene>
<dbReference type="AlphaFoldDB" id="A0AAW1I1N5"/>
<comment type="caution">
    <text evidence="3">The sequence shown here is derived from an EMBL/GenBank/DDBJ whole genome shotgun (WGS) entry which is preliminary data.</text>
</comment>
<dbReference type="Pfam" id="PF13041">
    <property type="entry name" value="PPR_2"/>
    <property type="match status" value="3"/>
</dbReference>
<dbReference type="Proteomes" id="UP001443914">
    <property type="component" value="Unassembled WGS sequence"/>
</dbReference>
<dbReference type="Pfam" id="PF20431">
    <property type="entry name" value="E_motif"/>
    <property type="match status" value="1"/>
</dbReference>
<dbReference type="PANTHER" id="PTHR47926">
    <property type="entry name" value="PENTATRICOPEPTIDE REPEAT-CONTAINING PROTEIN"/>
    <property type="match status" value="1"/>
</dbReference>
<evidence type="ECO:0000313" key="3">
    <source>
        <dbReference type="EMBL" id="KAK9682354.1"/>
    </source>
</evidence>
<dbReference type="EMBL" id="JBDFQZ010000010">
    <property type="protein sequence ID" value="KAK9682354.1"/>
    <property type="molecule type" value="Genomic_DNA"/>
</dbReference>
<sequence length="528" mass="59507">MIRKKKGLNPRSHTCSALNIWQKVTNLRVLKQMHAYLIINGTISKPSTATDLVFACAVTIFGAIEYAHQLFDQIPEPDAFLWNTMIRGSAQSQNPLKAVYLYTQMDRHSVKPDSYTFPFVLKACTRLGWVKMGQGIHGRITKFGYESNVSSRNTLIYFHSNLGDISIARELFDDTAKKDVVAWSAMTSGYARRGDMRNARYLFDKMPFKDVVSWNVMITAYAKRGDMEKARELFEQVPVTDVVTWNAMISGYVLHGSQKKALEMYEEMRRTGQVPDEVTMLSLLSACVDMGDLETGKTIHSEILKMGPKELNVLLGNALVDMYAKCGKIGVALDVFHSMKGKDIPSWNSILGGLAFHGYAIKALELFLQMLREKIKPDGITFIAVLTACSHTGNVKQGREYFKLMKDEYGIEPTMQHYGCMVDMIGRAGLVKDAFDFVEKMKLEPNAIIWRTLLGACKVHGYMELGIMAYTELLKRRRDQSGDYVLFSSVFAAVSKWDGVENVRNLMDECGVRKEHGCCLVEAVDQNS</sequence>
<feature type="repeat" description="PPR" evidence="2">
    <location>
        <begin position="78"/>
        <end position="112"/>
    </location>
</feature>
<keyword evidence="4" id="KW-1185">Reference proteome</keyword>
<dbReference type="FunFam" id="1.25.40.10:FF:000348">
    <property type="entry name" value="Pentatricopeptide repeat-containing protein chloroplastic"/>
    <property type="match status" value="1"/>
</dbReference>
<evidence type="ECO:0000256" key="2">
    <source>
        <dbReference type="PROSITE-ProRule" id="PRU00708"/>
    </source>
</evidence>
<dbReference type="PROSITE" id="PS51375">
    <property type="entry name" value="PPR"/>
    <property type="match status" value="5"/>
</dbReference>
<evidence type="ECO:0000313" key="4">
    <source>
        <dbReference type="Proteomes" id="UP001443914"/>
    </source>
</evidence>
<reference evidence="3" key="1">
    <citation type="submission" date="2024-03" db="EMBL/GenBank/DDBJ databases">
        <title>WGS assembly of Saponaria officinalis var. Norfolk2.</title>
        <authorList>
            <person name="Jenkins J."/>
            <person name="Shu S."/>
            <person name="Grimwood J."/>
            <person name="Barry K."/>
            <person name="Goodstein D."/>
            <person name="Schmutz J."/>
            <person name="Leebens-Mack J."/>
            <person name="Osbourn A."/>
        </authorList>
    </citation>
    <scope>NUCLEOTIDE SEQUENCE [LARGE SCALE GENOMIC DNA]</scope>
    <source>
        <strain evidence="3">JIC</strain>
    </source>
</reference>
<dbReference type="GO" id="GO:0009451">
    <property type="term" value="P:RNA modification"/>
    <property type="evidence" value="ECO:0007669"/>
    <property type="project" value="InterPro"/>
</dbReference>
<dbReference type="Gene3D" id="1.25.40.10">
    <property type="entry name" value="Tetratricopeptide repeat domain"/>
    <property type="match status" value="5"/>
</dbReference>
<feature type="repeat" description="PPR" evidence="2">
    <location>
        <begin position="241"/>
        <end position="275"/>
    </location>
</feature>
<evidence type="ECO:0000256" key="1">
    <source>
        <dbReference type="ARBA" id="ARBA00022737"/>
    </source>
</evidence>
<dbReference type="InterPro" id="IPR046848">
    <property type="entry name" value="E_motif"/>
</dbReference>
<feature type="repeat" description="PPR" evidence="2">
    <location>
        <begin position="179"/>
        <end position="209"/>
    </location>
</feature>